<keyword evidence="7" id="KW-1133">Transmembrane helix</keyword>
<sequence length="284" mass="32595">MALPLLKYPPASQNNRVASFELPSDEQARVYSIQYVLSASEMDSLIEAAYLQVYHEQQNLSACRQPFLESQLRIGQITVKEFIRGLATSEAFRRLNYEVNNNYRFTELCIQRLLGRPVYNEREKLAWSIVLATKGLRGFIAELLDSEEYMDSFGDYTVPYQRRRILSQRSVGALTFAHTARYGTDYRDKLPSPSRYTLYRASELSGQKFRIDMGPEEKRLLFLAALTFIAAALWLVLELPLSDSPMIALLYSGLDFLDSQESLGFLDPLLDFLDTVLSFIVRHI</sequence>
<organism evidence="9 10">
    <name type="scientific">Acaryochloris thomasi RCC1774</name>
    <dbReference type="NCBI Taxonomy" id="1764569"/>
    <lineage>
        <taxon>Bacteria</taxon>
        <taxon>Bacillati</taxon>
        <taxon>Cyanobacteriota</taxon>
        <taxon>Cyanophyceae</taxon>
        <taxon>Acaryochloridales</taxon>
        <taxon>Acaryochloridaceae</taxon>
        <taxon>Acaryochloris</taxon>
        <taxon>Acaryochloris thomasi</taxon>
    </lineage>
</organism>
<gene>
    <name evidence="9" type="primary">cpcG_1</name>
    <name evidence="9" type="ORF">C1752_04282</name>
</gene>
<protein>
    <submittedName>
        <fullName evidence="9">Phycobilisome rod-core linker polypeptide CpcG</fullName>
    </submittedName>
</protein>
<keyword evidence="2" id="KW-0042">Antenna complex</keyword>
<reference evidence="9 10" key="1">
    <citation type="journal article" date="2018" name="Sci. Rep.">
        <title>A novel species of the marine cyanobacterium Acaryochloris with a unique pigment content and lifestyle.</title>
        <authorList>
            <person name="Partensky F."/>
            <person name="Six C."/>
            <person name="Ratin M."/>
            <person name="Garczarek L."/>
            <person name="Vaulot D."/>
            <person name="Probert I."/>
            <person name="Calteau A."/>
            <person name="Gourvil P."/>
            <person name="Marie D."/>
            <person name="Grebert T."/>
            <person name="Bouchier C."/>
            <person name="Le Panse S."/>
            <person name="Gachenot M."/>
            <person name="Rodriguez F."/>
            <person name="Garrido J.L."/>
        </authorList>
    </citation>
    <scope>NUCLEOTIDE SEQUENCE [LARGE SCALE GENOMIC DNA]</scope>
    <source>
        <strain evidence="9 10">RCC1774</strain>
    </source>
</reference>
<evidence type="ECO:0000256" key="3">
    <source>
        <dbReference type="ARBA" id="ARBA00022738"/>
    </source>
</evidence>
<keyword evidence="3 6" id="KW-0605">Phycobilisome</keyword>
<feature type="domain" description="PBS-linker" evidence="8">
    <location>
        <begin position="11"/>
        <end position="191"/>
    </location>
</feature>
<dbReference type="RefSeq" id="WP_110987523.1">
    <property type="nucleotide sequence ID" value="NZ_CAWNWM010000013.1"/>
</dbReference>
<dbReference type="InterPro" id="IPR001297">
    <property type="entry name" value="PBS_linker_dom"/>
</dbReference>
<dbReference type="InterPro" id="IPR038255">
    <property type="entry name" value="PBS_linker_sf"/>
</dbReference>
<evidence type="ECO:0000256" key="7">
    <source>
        <dbReference type="SAM" id="Phobius"/>
    </source>
</evidence>
<evidence type="ECO:0000256" key="1">
    <source>
        <dbReference type="ARBA" id="ARBA00004308"/>
    </source>
</evidence>
<dbReference type="Pfam" id="PF00427">
    <property type="entry name" value="PBS_linker_poly"/>
    <property type="match status" value="1"/>
</dbReference>
<dbReference type="GO" id="GO:0012505">
    <property type="term" value="C:endomembrane system"/>
    <property type="evidence" value="ECO:0007669"/>
    <property type="project" value="UniProtKB-SubCell"/>
</dbReference>
<evidence type="ECO:0000313" key="10">
    <source>
        <dbReference type="Proteomes" id="UP000248857"/>
    </source>
</evidence>
<accession>A0A2W1JDD6</accession>
<keyword evidence="4" id="KW-0793">Thylakoid</keyword>
<evidence type="ECO:0000256" key="2">
    <source>
        <dbReference type="ARBA" id="ARBA00022549"/>
    </source>
</evidence>
<comment type="caution">
    <text evidence="9">The sequence shown here is derived from an EMBL/GenBank/DDBJ whole genome shotgun (WGS) entry which is preliminary data.</text>
</comment>
<keyword evidence="5 7" id="KW-0472">Membrane</keyword>
<evidence type="ECO:0000259" key="8">
    <source>
        <dbReference type="PROSITE" id="PS51445"/>
    </source>
</evidence>
<dbReference type="Proteomes" id="UP000248857">
    <property type="component" value="Unassembled WGS sequence"/>
</dbReference>
<evidence type="ECO:0000256" key="6">
    <source>
        <dbReference type="PROSITE-ProRule" id="PRU00775"/>
    </source>
</evidence>
<dbReference type="AlphaFoldDB" id="A0A2W1JDD6"/>
<comment type="subcellular location">
    <subcellularLocation>
        <location evidence="1">Endomembrane system</location>
    </subcellularLocation>
</comment>
<feature type="transmembrane region" description="Helical" evidence="7">
    <location>
        <begin position="220"/>
        <end position="237"/>
    </location>
</feature>
<dbReference type="EMBL" id="PQWO01000013">
    <property type="protein sequence ID" value="PZD71920.1"/>
    <property type="molecule type" value="Genomic_DNA"/>
</dbReference>
<evidence type="ECO:0000256" key="5">
    <source>
        <dbReference type="ARBA" id="ARBA00023136"/>
    </source>
</evidence>
<dbReference type="OrthoDB" id="448032at2"/>
<dbReference type="PANTHER" id="PTHR34011">
    <property type="entry name" value="PHYCOBILISOME 32.1 KDA LINKER POLYPEPTIDE, PHYCOCYANIN-ASSOCIATED, ROD 2-RELATED"/>
    <property type="match status" value="1"/>
</dbReference>
<keyword evidence="7" id="KW-0812">Transmembrane</keyword>
<dbReference type="Gene3D" id="1.10.3130.20">
    <property type="entry name" value="Phycobilisome linker domain"/>
    <property type="match status" value="1"/>
</dbReference>
<dbReference type="GO" id="GO:0030089">
    <property type="term" value="C:phycobilisome"/>
    <property type="evidence" value="ECO:0007669"/>
    <property type="project" value="UniProtKB-UniRule"/>
</dbReference>
<dbReference type="GO" id="GO:0015979">
    <property type="term" value="P:photosynthesis"/>
    <property type="evidence" value="ECO:0007669"/>
    <property type="project" value="InterPro"/>
</dbReference>
<proteinExistence type="inferred from homology"/>
<comment type="similarity">
    <text evidence="6">Belongs to the phycobilisome linker protein family.</text>
</comment>
<dbReference type="PROSITE" id="PS51445">
    <property type="entry name" value="PBS_LINKER"/>
    <property type="match status" value="1"/>
</dbReference>
<name>A0A2W1JDD6_9CYAN</name>
<evidence type="ECO:0000256" key="4">
    <source>
        <dbReference type="ARBA" id="ARBA00023078"/>
    </source>
</evidence>
<keyword evidence="10" id="KW-1185">Reference proteome</keyword>
<evidence type="ECO:0000313" key="9">
    <source>
        <dbReference type="EMBL" id="PZD71920.1"/>
    </source>
</evidence>